<keyword evidence="3" id="KW-0812">Transmembrane</keyword>
<reference evidence="10 11" key="1">
    <citation type="submission" date="2024-01" db="EMBL/GenBank/DDBJ databases">
        <authorList>
            <person name="Waweru B."/>
        </authorList>
    </citation>
    <scope>NUCLEOTIDE SEQUENCE [LARGE SCALE GENOMIC DNA]</scope>
</reference>
<protein>
    <recommendedName>
        <fullName evidence="12">Toll-like receptor 15</fullName>
    </recommendedName>
</protein>
<dbReference type="Gene3D" id="3.80.10.10">
    <property type="entry name" value="Ribonuclease Inhibitor"/>
    <property type="match status" value="3"/>
</dbReference>
<accession>A0AAV1RE56</accession>
<evidence type="ECO:0000256" key="4">
    <source>
        <dbReference type="ARBA" id="ARBA00022729"/>
    </source>
</evidence>
<dbReference type="Pfam" id="PF00560">
    <property type="entry name" value="LRR_1"/>
    <property type="match status" value="2"/>
</dbReference>
<keyword evidence="6" id="KW-1133">Transmembrane helix</keyword>
<dbReference type="SUPFAM" id="SSF52058">
    <property type="entry name" value="L domain-like"/>
    <property type="match status" value="1"/>
</dbReference>
<evidence type="ECO:0000256" key="3">
    <source>
        <dbReference type="ARBA" id="ARBA00022692"/>
    </source>
</evidence>
<evidence type="ECO:0000256" key="7">
    <source>
        <dbReference type="ARBA" id="ARBA00023136"/>
    </source>
</evidence>
<gene>
    <name evidence="10" type="ORF">DCAF_LOCUS10028</name>
</gene>
<evidence type="ECO:0000256" key="6">
    <source>
        <dbReference type="ARBA" id="ARBA00022989"/>
    </source>
</evidence>
<evidence type="ECO:0008006" key="12">
    <source>
        <dbReference type="Google" id="ProtNLM"/>
    </source>
</evidence>
<evidence type="ECO:0000313" key="11">
    <source>
        <dbReference type="Proteomes" id="UP001314170"/>
    </source>
</evidence>
<dbReference type="AlphaFoldDB" id="A0AAV1RE56"/>
<dbReference type="GO" id="GO:0016020">
    <property type="term" value="C:membrane"/>
    <property type="evidence" value="ECO:0007669"/>
    <property type="project" value="UniProtKB-SubCell"/>
</dbReference>
<comment type="caution">
    <text evidence="10">The sequence shown here is derived from an EMBL/GenBank/DDBJ whole genome shotgun (WGS) entry which is preliminary data.</text>
</comment>
<dbReference type="PRINTS" id="PR00019">
    <property type="entry name" value="LEURICHRPT"/>
</dbReference>
<keyword evidence="2" id="KW-0433">Leucine-rich repeat</keyword>
<keyword evidence="5" id="KW-0677">Repeat</keyword>
<dbReference type="InterPro" id="IPR032675">
    <property type="entry name" value="LRR_dom_sf"/>
</dbReference>
<keyword evidence="4" id="KW-0732">Signal</keyword>
<keyword evidence="9" id="KW-0325">Glycoprotein</keyword>
<evidence type="ECO:0000313" key="10">
    <source>
        <dbReference type="EMBL" id="CAK7334647.1"/>
    </source>
</evidence>
<dbReference type="EMBL" id="CAWUPB010000950">
    <property type="protein sequence ID" value="CAK7334647.1"/>
    <property type="molecule type" value="Genomic_DNA"/>
</dbReference>
<dbReference type="FunFam" id="3.80.10.10:FF:000041">
    <property type="entry name" value="LRR receptor-like serine/threonine-protein kinase ERECTA"/>
    <property type="match status" value="1"/>
</dbReference>
<evidence type="ECO:0000256" key="5">
    <source>
        <dbReference type="ARBA" id="ARBA00022737"/>
    </source>
</evidence>
<evidence type="ECO:0000256" key="1">
    <source>
        <dbReference type="ARBA" id="ARBA00004479"/>
    </source>
</evidence>
<sequence length="545" mass="60490">MESEYFPAANFDGNCDLPVGDSCFQLLKPSFDEVNQHRSLDVLPIIIDEASFPVEEKCAFRNSNVSCPSLGQDFYEFSMLSEESNTTSLCTSQLAFLSFVELPLPPKKQMCLDAQFSCQNFIDLQMESTDSCSPCVVDIDIEMETIAKPKSGDITVGSIKNEDLVTGVVQRQANLKTCERFMQLLTNHLSSLLKLISKDKSFAERVHDTPNNRWRRYKRASSFDSRKIVLLFSIIPLNPLGLADFMPPFTSYMVDMPIHAQEAQKLFPSLSREVPTISPIYDHLSLPFILMFIKQVKFGYADIDISNTESTLEYLNFSSFTNLLRLDLAYNQFSGTIPSDIGILSKLQFLDLSTNLLIGTTLPLSLPNLTQVEFPEEMGNCKHLFLLALDDNHFYGLIPSSLGKIPDEVFLLKQLEALALSSNQVSAEIPAQLGKLSKLLSLNLKDNMLSGQVPVGIGGLSNTDHLDLSMNMLSGPIPCQIGECSRLQVLGLCKNNLNIPSQFEKLTSLAELNLSHNNLTGSIPASPSNMLSLFSVNLSYNDLEG</sequence>
<evidence type="ECO:0000256" key="9">
    <source>
        <dbReference type="ARBA" id="ARBA00023180"/>
    </source>
</evidence>
<organism evidence="10 11">
    <name type="scientific">Dovyalis caffra</name>
    <dbReference type="NCBI Taxonomy" id="77055"/>
    <lineage>
        <taxon>Eukaryota</taxon>
        <taxon>Viridiplantae</taxon>
        <taxon>Streptophyta</taxon>
        <taxon>Embryophyta</taxon>
        <taxon>Tracheophyta</taxon>
        <taxon>Spermatophyta</taxon>
        <taxon>Magnoliopsida</taxon>
        <taxon>eudicotyledons</taxon>
        <taxon>Gunneridae</taxon>
        <taxon>Pentapetalae</taxon>
        <taxon>rosids</taxon>
        <taxon>fabids</taxon>
        <taxon>Malpighiales</taxon>
        <taxon>Salicaceae</taxon>
        <taxon>Flacourtieae</taxon>
        <taxon>Dovyalis</taxon>
    </lineage>
</organism>
<dbReference type="Proteomes" id="UP001314170">
    <property type="component" value="Unassembled WGS sequence"/>
</dbReference>
<name>A0AAV1RE56_9ROSI</name>
<dbReference type="PANTHER" id="PTHR27000">
    <property type="entry name" value="LEUCINE-RICH REPEAT RECEPTOR-LIKE PROTEIN KINASE FAMILY PROTEIN-RELATED"/>
    <property type="match status" value="1"/>
</dbReference>
<dbReference type="InterPro" id="IPR001611">
    <property type="entry name" value="Leu-rich_rpt"/>
</dbReference>
<dbReference type="PANTHER" id="PTHR27000:SF775">
    <property type="entry name" value="PLANT INTRACELLULAR RAS-GROUP-RELATED LRR PROTEIN 3"/>
    <property type="match status" value="1"/>
</dbReference>
<keyword evidence="8" id="KW-0675">Receptor</keyword>
<dbReference type="PROSITE" id="PS51450">
    <property type="entry name" value="LRR"/>
    <property type="match status" value="1"/>
</dbReference>
<keyword evidence="11" id="KW-1185">Reference proteome</keyword>
<evidence type="ECO:0000256" key="2">
    <source>
        <dbReference type="ARBA" id="ARBA00022614"/>
    </source>
</evidence>
<evidence type="ECO:0000256" key="8">
    <source>
        <dbReference type="ARBA" id="ARBA00023170"/>
    </source>
</evidence>
<proteinExistence type="predicted"/>
<comment type="subcellular location">
    <subcellularLocation>
        <location evidence="1">Membrane</location>
        <topology evidence="1">Single-pass type I membrane protein</topology>
    </subcellularLocation>
</comment>
<keyword evidence="7" id="KW-0472">Membrane</keyword>